<accession>A0A3M7RNL3</accession>
<dbReference type="EMBL" id="REGN01002972">
    <property type="protein sequence ID" value="RNA25131.1"/>
    <property type="molecule type" value="Genomic_DNA"/>
</dbReference>
<dbReference type="AlphaFoldDB" id="A0A3M7RNL3"/>
<comment type="caution">
    <text evidence="1">The sequence shown here is derived from an EMBL/GenBank/DDBJ whole genome shotgun (WGS) entry which is preliminary data.</text>
</comment>
<gene>
    <name evidence="1" type="ORF">BpHYR1_036507</name>
</gene>
<organism evidence="1 2">
    <name type="scientific">Brachionus plicatilis</name>
    <name type="common">Marine rotifer</name>
    <name type="synonym">Brachionus muelleri</name>
    <dbReference type="NCBI Taxonomy" id="10195"/>
    <lineage>
        <taxon>Eukaryota</taxon>
        <taxon>Metazoa</taxon>
        <taxon>Spiralia</taxon>
        <taxon>Gnathifera</taxon>
        <taxon>Rotifera</taxon>
        <taxon>Eurotatoria</taxon>
        <taxon>Monogononta</taxon>
        <taxon>Pseudotrocha</taxon>
        <taxon>Ploima</taxon>
        <taxon>Brachionidae</taxon>
        <taxon>Brachionus</taxon>
    </lineage>
</organism>
<name>A0A3M7RNL3_BRAPC</name>
<keyword evidence="2" id="KW-1185">Reference proteome</keyword>
<sequence length="80" mass="9485">MCLCVCWMRMGEYRGIICNPLWINGIITKIPKGSRLDNSKKSNSKYRFFVLVDAVGCKKDVNERKRERERENCSFKSRYD</sequence>
<protein>
    <submittedName>
        <fullName evidence="1">Uncharacterized protein</fullName>
    </submittedName>
</protein>
<evidence type="ECO:0000313" key="1">
    <source>
        <dbReference type="EMBL" id="RNA25131.1"/>
    </source>
</evidence>
<evidence type="ECO:0000313" key="2">
    <source>
        <dbReference type="Proteomes" id="UP000276133"/>
    </source>
</evidence>
<proteinExistence type="predicted"/>
<reference evidence="1 2" key="1">
    <citation type="journal article" date="2018" name="Sci. Rep.">
        <title>Genomic signatures of local adaptation to the degree of environmental predictability in rotifers.</title>
        <authorList>
            <person name="Franch-Gras L."/>
            <person name="Hahn C."/>
            <person name="Garcia-Roger E.M."/>
            <person name="Carmona M.J."/>
            <person name="Serra M."/>
            <person name="Gomez A."/>
        </authorList>
    </citation>
    <scope>NUCLEOTIDE SEQUENCE [LARGE SCALE GENOMIC DNA]</scope>
    <source>
        <strain evidence="1">HYR1</strain>
    </source>
</reference>
<dbReference type="Proteomes" id="UP000276133">
    <property type="component" value="Unassembled WGS sequence"/>
</dbReference>